<feature type="domain" description="ABC transporter" evidence="4">
    <location>
        <begin position="5"/>
        <end position="231"/>
    </location>
</feature>
<dbReference type="PANTHER" id="PTHR42939:SF3">
    <property type="entry name" value="ABC TRANSPORTER ATP-BINDING COMPONENT"/>
    <property type="match status" value="1"/>
</dbReference>
<dbReference type="SMART" id="SM00382">
    <property type="entry name" value="AAA"/>
    <property type="match status" value="1"/>
</dbReference>
<evidence type="ECO:0000313" key="5">
    <source>
        <dbReference type="EMBL" id="GEU20048.1"/>
    </source>
</evidence>
<keyword evidence="1" id="KW-0813">Transport</keyword>
<dbReference type="InterPro" id="IPR003439">
    <property type="entry name" value="ABC_transporter-like_ATP-bd"/>
</dbReference>
<dbReference type="InterPro" id="IPR003593">
    <property type="entry name" value="AAA+_ATPase"/>
</dbReference>
<keyword evidence="3 5" id="KW-0067">ATP-binding</keyword>
<name>A0A640N5R3_BACAN</name>
<dbReference type="Pfam" id="PF00005">
    <property type="entry name" value="ABC_tran"/>
    <property type="match status" value="1"/>
</dbReference>
<dbReference type="AlphaFoldDB" id="A0A640N5R3"/>
<proteinExistence type="predicted"/>
<dbReference type="GO" id="GO:0016887">
    <property type="term" value="F:ATP hydrolysis activity"/>
    <property type="evidence" value="ECO:0007669"/>
    <property type="project" value="InterPro"/>
</dbReference>
<protein>
    <submittedName>
        <fullName evidence="5">ABC transporter ATP-binding protein</fullName>
    </submittedName>
</protein>
<dbReference type="GO" id="GO:0005524">
    <property type="term" value="F:ATP binding"/>
    <property type="evidence" value="ECO:0007669"/>
    <property type="project" value="UniProtKB-KW"/>
</dbReference>
<evidence type="ECO:0000256" key="2">
    <source>
        <dbReference type="ARBA" id="ARBA00022741"/>
    </source>
</evidence>
<dbReference type="PROSITE" id="PS50893">
    <property type="entry name" value="ABC_TRANSPORTER_2"/>
    <property type="match status" value="1"/>
</dbReference>
<accession>A0A640N5R3</accession>
<reference evidence="5" key="1">
    <citation type="submission" date="2019-12" db="EMBL/GenBank/DDBJ databases">
        <title>Epidemiological and comparative genomic analysis of Bacillus anthracis isolated from northern Vietnam.</title>
        <authorList>
            <person name="Hoang T.T.H."/>
            <person name="Dang D.A."/>
            <person name="Pham M.H."/>
            <person name="Luong M.H."/>
            <person name="Tran N.D."/>
            <person name="Nguyen T.H."/>
            <person name="Nguyen T.T."/>
            <person name="Inoue S."/>
            <person name="Morikawa S."/>
            <person name="Okutani A."/>
        </authorList>
    </citation>
    <scope>NUCLEOTIDE SEQUENCE</scope>
    <source>
        <strain evidence="5">LamDB</strain>
    </source>
</reference>
<dbReference type="InterPro" id="IPR051782">
    <property type="entry name" value="ABC_Transporter_VariousFunc"/>
</dbReference>
<comment type="caution">
    <text evidence="5">The sequence shown here is derived from an EMBL/GenBank/DDBJ whole genome shotgun (WGS) entry which is preliminary data.</text>
</comment>
<evidence type="ECO:0000256" key="1">
    <source>
        <dbReference type="ARBA" id="ARBA00022448"/>
    </source>
</evidence>
<dbReference type="InterPro" id="IPR027417">
    <property type="entry name" value="P-loop_NTPase"/>
</dbReference>
<sequence>MEHLLQVQHLNKSYKKSNFHLKDISLTLQPGEVIGLIGKNGSGKSTLINTLVGNRFKDSGDISFFDQVVSDKDYAYKEHIGVVFDDLRVPDKLEIKDMDKVFANIFKTWNSDRFFEVIQRFELPTNAQIKTFSRGMRMKAALAMALAHDTKLLILDEATAGMDVSGREEVIEMLEDYISEGNGILISSHISEDIEHLATKLIFMRDGEIVLQESKEELLNQYGIVEVDEHVDLDIPQDIIIASRVRQGQRQILIKDWSSVTNAHPLSTIDDATKLIMRGDK</sequence>
<dbReference type="EMBL" id="BLEX01000011">
    <property type="protein sequence ID" value="GEU20048.1"/>
    <property type="molecule type" value="Genomic_DNA"/>
</dbReference>
<dbReference type="Gene3D" id="3.40.50.300">
    <property type="entry name" value="P-loop containing nucleotide triphosphate hydrolases"/>
    <property type="match status" value="1"/>
</dbReference>
<dbReference type="PANTHER" id="PTHR42939">
    <property type="entry name" value="ABC TRANSPORTER ATP-BINDING PROTEIN ALBC-RELATED"/>
    <property type="match status" value="1"/>
</dbReference>
<dbReference type="SUPFAM" id="SSF52540">
    <property type="entry name" value="P-loop containing nucleoside triphosphate hydrolases"/>
    <property type="match status" value="1"/>
</dbReference>
<organism evidence="5">
    <name type="scientific">Bacillus anthracis</name>
    <name type="common">anthrax bacterium</name>
    <dbReference type="NCBI Taxonomy" id="1392"/>
    <lineage>
        <taxon>Bacteria</taxon>
        <taxon>Bacillati</taxon>
        <taxon>Bacillota</taxon>
        <taxon>Bacilli</taxon>
        <taxon>Bacillales</taxon>
        <taxon>Bacillaceae</taxon>
        <taxon>Bacillus</taxon>
        <taxon>Bacillus cereus group</taxon>
    </lineage>
</organism>
<keyword evidence="2" id="KW-0547">Nucleotide-binding</keyword>
<reference evidence="5" key="2">
    <citation type="submission" date="2019-12" db="EMBL/GenBank/DDBJ databases">
        <authorList>
            <person name="Hoang T.H.H."/>
            <person name="Okutani A."/>
        </authorList>
    </citation>
    <scope>NUCLEOTIDE SEQUENCE</scope>
    <source>
        <strain evidence="5">LamDB</strain>
    </source>
</reference>
<gene>
    <name evidence="5" type="ORF">LamDB_51810</name>
</gene>
<dbReference type="CDD" id="cd03230">
    <property type="entry name" value="ABC_DR_subfamily_A"/>
    <property type="match status" value="1"/>
</dbReference>
<evidence type="ECO:0000259" key="4">
    <source>
        <dbReference type="PROSITE" id="PS50893"/>
    </source>
</evidence>
<evidence type="ECO:0000256" key="3">
    <source>
        <dbReference type="ARBA" id="ARBA00022840"/>
    </source>
</evidence>